<accession>A0AAU9V208</accession>
<evidence type="ECO:0000259" key="6">
    <source>
        <dbReference type="PROSITE" id="PS50240"/>
    </source>
</evidence>
<reference evidence="7" key="1">
    <citation type="submission" date="2022-03" db="EMBL/GenBank/DDBJ databases">
        <authorList>
            <person name="Tunstrom K."/>
        </authorList>
    </citation>
    <scope>NUCLEOTIDE SEQUENCE</scope>
</reference>
<gene>
    <name evidence="7" type="ORF">EEDITHA_LOCUS18650</name>
</gene>
<dbReference type="Proteomes" id="UP001153954">
    <property type="component" value="Unassembled WGS sequence"/>
</dbReference>
<keyword evidence="8" id="KW-1185">Reference proteome</keyword>
<dbReference type="PROSITE" id="PS00134">
    <property type="entry name" value="TRYPSIN_HIS"/>
    <property type="match status" value="1"/>
</dbReference>
<dbReference type="InterPro" id="IPR009003">
    <property type="entry name" value="Peptidase_S1_PA"/>
</dbReference>
<feature type="domain" description="Peptidase S1" evidence="6">
    <location>
        <begin position="46"/>
        <end position="269"/>
    </location>
</feature>
<keyword evidence="3" id="KW-0720">Serine protease</keyword>
<dbReference type="Pfam" id="PF00089">
    <property type="entry name" value="Trypsin"/>
    <property type="match status" value="1"/>
</dbReference>
<evidence type="ECO:0000256" key="3">
    <source>
        <dbReference type="ARBA" id="ARBA00022825"/>
    </source>
</evidence>
<comment type="caution">
    <text evidence="7">The sequence shown here is derived from an EMBL/GenBank/DDBJ whole genome shotgun (WGS) entry which is preliminary data.</text>
</comment>
<feature type="transmembrane region" description="Helical" evidence="5">
    <location>
        <begin position="20"/>
        <end position="37"/>
    </location>
</feature>
<keyword evidence="5" id="KW-1133">Transmembrane helix</keyword>
<name>A0AAU9V208_EUPED</name>
<dbReference type="Gene3D" id="2.40.10.10">
    <property type="entry name" value="Trypsin-like serine proteases"/>
    <property type="match status" value="1"/>
</dbReference>
<dbReference type="PROSITE" id="PS50240">
    <property type="entry name" value="TRYPSIN_DOM"/>
    <property type="match status" value="1"/>
</dbReference>
<dbReference type="AlphaFoldDB" id="A0AAU9V208"/>
<evidence type="ECO:0000313" key="8">
    <source>
        <dbReference type="Proteomes" id="UP001153954"/>
    </source>
</evidence>
<dbReference type="EMBL" id="CAKOGL010000027">
    <property type="protein sequence ID" value="CAH2104250.1"/>
    <property type="molecule type" value="Genomic_DNA"/>
</dbReference>
<keyword evidence="2" id="KW-0378">Hydrolase</keyword>
<dbReference type="PANTHER" id="PTHR24276:SF96">
    <property type="entry name" value="PEPTIDASE S1 DOMAIN-CONTAINING PROTEIN"/>
    <property type="match status" value="1"/>
</dbReference>
<dbReference type="InterPro" id="IPR043504">
    <property type="entry name" value="Peptidase_S1_PA_chymotrypsin"/>
</dbReference>
<keyword evidence="5" id="KW-0812">Transmembrane</keyword>
<dbReference type="InterPro" id="IPR018114">
    <property type="entry name" value="TRYPSIN_HIS"/>
</dbReference>
<evidence type="ECO:0000256" key="4">
    <source>
        <dbReference type="ARBA" id="ARBA00023157"/>
    </source>
</evidence>
<evidence type="ECO:0000256" key="2">
    <source>
        <dbReference type="ARBA" id="ARBA00022801"/>
    </source>
</evidence>
<dbReference type="SMART" id="SM00020">
    <property type="entry name" value="Tryp_SPc"/>
    <property type="match status" value="1"/>
</dbReference>
<dbReference type="PANTHER" id="PTHR24276">
    <property type="entry name" value="POLYSERASE-RELATED"/>
    <property type="match status" value="1"/>
</dbReference>
<dbReference type="InterPro" id="IPR001254">
    <property type="entry name" value="Trypsin_dom"/>
</dbReference>
<protein>
    <recommendedName>
        <fullName evidence="6">Peptidase S1 domain-containing protein</fullName>
    </recommendedName>
</protein>
<evidence type="ECO:0000313" key="7">
    <source>
        <dbReference type="EMBL" id="CAH2104250.1"/>
    </source>
</evidence>
<organism evidence="7 8">
    <name type="scientific">Euphydryas editha</name>
    <name type="common">Edith's checkerspot</name>
    <dbReference type="NCBI Taxonomy" id="104508"/>
    <lineage>
        <taxon>Eukaryota</taxon>
        <taxon>Metazoa</taxon>
        <taxon>Ecdysozoa</taxon>
        <taxon>Arthropoda</taxon>
        <taxon>Hexapoda</taxon>
        <taxon>Insecta</taxon>
        <taxon>Pterygota</taxon>
        <taxon>Neoptera</taxon>
        <taxon>Endopterygota</taxon>
        <taxon>Lepidoptera</taxon>
        <taxon>Glossata</taxon>
        <taxon>Ditrysia</taxon>
        <taxon>Papilionoidea</taxon>
        <taxon>Nymphalidae</taxon>
        <taxon>Nymphalinae</taxon>
        <taxon>Euphydryas</taxon>
    </lineage>
</organism>
<evidence type="ECO:0000256" key="1">
    <source>
        <dbReference type="ARBA" id="ARBA00022670"/>
    </source>
</evidence>
<keyword evidence="1" id="KW-0645">Protease</keyword>
<dbReference type="SUPFAM" id="SSF50494">
    <property type="entry name" value="Trypsin-like serine proteases"/>
    <property type="match status" value="1"/>
</dbReference>
<evidence type="ECO:0000256" key="5">
    <source>
        <dbReference type="SAM" id="Phobius"/>
    </source>
</evidence>
<proteinExistence type="predicted"/>
<keyword evidence="5" id="KW-0472">Membrane</keyword>
<dbReference type="GO" id="GO:0004252">
    <property type="term" value="F:serine-type endopeptidase activity"/>
    <property type="evidence" value="ECO:0007669"/>
    <property type="project" value="InterPro"/>
</dbReference>
<keyword evidence="4" id="KW-1015">Disulfide bond</keyword>
<dbReference type="GO" id="GO:0006508">
    <property type="term" value="P:proteolysis"/>
    <property type="evidence" value="ECO:0007669"/>
    <property type="project" value="UniProtKB-KW"/>
</dbReference>
<sequence>MKESKAEQSRKRISSLRMLYLLRFYLFCFFFRGYIGLSNSSLEGRIVKGYRVEITRYPYSVFLYFSKYNPKACGSSLITDQAVITAAHCLDELKYLNGKIKAYFGSNVPVYANLIRYVVAYRTHPKYNEERGRYNLGVALFNERVPLDRNVQKIPIAVKVPMPNDALFTSGWGKQDPKKFPDVSTYRSLKASKHRLITTRECEKYHSFRMSPAYWCTMSINGYHYHGDAGNGLVTNDAFLVGVVSYVINDITVYSDVTREVRWIKESILSLMDSC</sequence>
<dbReference type="InterPro" id="IPR050430">
    <property type="entry name" value="Peptidase_S1"/>
</dbReference>